<accession>A0A2P9HPB4</accession>
<organism evidence="1 2">
    <name type="scientific">Ochrobactrum soli</name>
    <dbReference type="NCBI Taxonomy" id="2448455"/>
    <lineage>
        <taxon>Bacteria</taxon>
        <taxon>Pseudomonadati</taxon>
        <taxon>Pseudomonadota</taxon>
        <taxon>Alphaproteobacteria</taxon>
        <taxon>Hyphomicrobiales</taxon>
        <taxon>Brucellaceae</taxon>
        <taxon>Brucella/Ochrobactrum group</taxon>
        <taxon>Ochrobactrum</taxon>
    </lineage>
</organism>
<proteinExistence type="predicted"/>
<evidence type="ECO:0000313" key="1">
    <source>
        <dbReference type="EMBL" id="SPL65975.1"/>
    </source>
</evidence>
<evidence type="ECO:0000313" key="2">
    <source>
        <dbReference type="Proteomes" id="UP000246073"/>
    </source>
</evidence>
<dbReference type="Proteomes" id="UP000246073">
    <property type="component" value="Unassembled WGS sequence"/>
</dbReference>
<gene>
    <name evidence="1" type="ORF">OHAE_1842</name>
</gene>
<protein>
    <submittedName>
        <fullName evidence="1">Uncharacterized protein</fullName>
    </submittedName>
</protein>
<name>A0A2P9HPB4_9HYPH</name>
<dbReference type="AlphaFoldDB" id="A0A2P9HPB4"/>
<reference evidence="2" key="1">
    <citation type="submission" date="2017-12" db="EMBL/GenBank/DDBJ databases">
        <authorList>
            <person name="Diaz M."/>
        </authorList>
    </citation>
    <scope>NUCLEOTIDE SEQUENCE [LARGE SCALE GENOMIC DNA]</scope>
    <source>
        <strain evidence="2">FI11154</strain>
    </source>
</reference>
<dbReference type="EMBL" id="OOFM01000005">
    <property type="protein sequence ID" value="SPL65975.1"/>
    <property type="molecule type" value="Genomic_DNA"/>
</dbReference>
<sequence length="52" mass="5961">MFKNDRNKRLARQSLRSIRHPLNIFGAANATGYAECPQMLGRRFQSEVLIAI</sequence>